<gene>
    <name evidence="2" type="ORF">B0T14DRAFT_281042</name>
</gene>
<evidence type="ECO:0000313" key="2">
    <source>
        <dbReference type="EMBL" id="KAK0613516.1"/>
    </source>
</evidence>
<comment type="caution">
    <text evidence="2">The sequence shown here is derived from an EMBL/GenBank/DDBJ whole genome shotgun (WGS) entry which is preliminary data.</text>
</comment>
<dbReference type="EMBL" id="JAULSU010000006">
    <property type="protein sequence ID" value="KAK0613516.1"/>
    <property type="molecule type" value="Genomic_DNA"/>
</dbReference>
<feature type="region of interest" description="Disordered" evidence="1">
    <location>
        <begin position="328"/>
        <end position="349"/>
    </location>
</feature>
<evidence type="ECO:0000256" key="1">
    <source>
        <dbReference type="SAM" id="MobiDB-lite"/>
    </source>
</evidence>
<keyword evidence="3" id="KW-1185">Reference proteome</keyword>
<reference evidence="2" key="1">
    <citation type="submission" date="2023-06" db="EMBL/GenBank/DDBJ databases">
        <title>Genome-scale phylogeny and comparative genomics of the fungal order Sordariales.</title>
        <authorList>
            <consortium name="Lawrence Berkeley National Laboratory"/>
            <person name="Hensen N."/>
            <person name="Bonometti L."/>
            <person name="Westerberg I."/>
            <person name="Brannstrom I.O."/>
            <person name="Guillou S."/>
            <person name="Cros-Aarteil S."/>
            <person name="Calhoun S."/>
            <person name="Haridas S."/>
            <person name="Kuo A."/>
            <person name="Mondo S."/>
            <person name="Pangilinan J."/>
            <person name="Riley R."/>
            <person name="Labutti K."/>
            <person name="Andreopoulos B."/>
            <person name="Lipzen A."/>
            <person name="Chen C."/>
            <person name="Yanf M."/>
            <person name="Daum C."/>
            <person name="Ng V."/>
            <person name="Clum A."/>
            <person name="Steindorff A."/>
            <person name="Ohm R."/>
            <person name="Martin F."/>
            <person name="Silar P."/>
            <person name="Natvig D."/>
            <person name="Lalanne C."/>
            <person name="Gautier V."/>
            <person name="Ament-Velasquez S.L."/>
            <person name="Kruys A."/>
            <person name="Hutchinson M.I."/>
            <person name="Powell A.J."/>
            <person name="Barry K."/>
            <person name="Miller A.N."/>
            <person name="Grigoriev I.V."/>
            <person name="Debuchy R."/>
            <person name="Gladieux P."/>
            <person name="Thoren M.H."/>
            <person name="Johannesson H."/>
        </authorList>
    </citation>
    <scope>NUCLEOTIDE SEQUENCE</scope>
    <source>
        <strain evidence="2">CBS 606.72</strain>
    </source>
</reference>
<organism evidence="2 3">
    <name type="scientific">Immersiella caudata</name>
    <dbReference type="NCBI Taxonomy" id="314043"/>
    <lineage>
        <taxon>Eukaryota</taxon>
        <taxon>Fungi</taxon>
        <taxon>Dikarya</taxon>
        <taxon>Ascomycota</taxon>
        <taxon>Pezizomycotina</taxon>
        <taxon>Sordariomycetes</taxon>
        <taxon>Sordariomycetidae</taxon>
        <taxon>Sordariales</taxon>
        <taxon>Lasiosphaeriaceae</taxon>
        <taxon>Immersiella</taxon>
    </lineage>
</organism>
<sequence>MEAAASALAIVQACFATAKGLRSLVEKYRNAATTITAIHAEMTAAAASMQLLHHILQETQSPISMRVRFDAVPELEQNFAVAVASFEMVLACLDSEIERLLHGFGSGGYPGKRVRAKLLWKEESMRELLQTLRGQHYAIFSIVQCFQMQGIADVSSGVERLRDAVISTQNGVENILRIPPLRHIQAVCADRGSPTMAMHLISSETQDASVRFVNKPEMELTKSEERIVKAYSQFQSVLSMRSSSSLHSNLSLPSTVVQIWDSQRANSSTPVPLPSCPMGDVSFQNTTLPFAAYNRVEDVGLVESQSPLTWTETWIEKQDAHIDVEEAETVPAEEDTPNHEEASKSSSSTAIAAPDLSTFLQNIHSFVPGMLLNPPAWDIAAFEPDSCSLSDGEVDIQALQQSGKEIQGVYRSIASTSGTAMAHLDGGSMGGHELQMTQPRLRAAETSLAMDDEREDAEGSLFTVISSEASAHRRTSLLTVTEKCSPRSRRNLSIALSPEDFMEVVA</sequence>
<protein>
    <recommendedName>
        <fullName evidence="4">Fungal N-terminal domain-containing protein</fullName>
    </recommendedName>
</protein>
<evidence type="ECO:0008006" key="4">
    <source>
        <dbReference type="Google" id="ProtNLM"/>
    </source>
</evidence>
<evidence type="ECO:0000313" key="3">
    <source>
        <dbReference type="Proteomes" id="UP001175000"/>
    </source>
</evidence>
<proteinExistence type="predicted"/>
<dbReference type="Proteomes" id="UP001175000">
    <property type="component" value="Unassembled WGS sequence"/>
</dbReference>
<name>A0AA39WDR4_9PEZI</name>
<dbReference type="AlphaFoldDB" id="A0AA39WDR4"/>
<accession>A0AA39WDR4</accession>